<gene>
    <name evidence="2" type="ORF">FKR81_30095</name>
</gene>
<proteinExistence type="predicted"/>
<dbReference type="AlphaFoldDB" id="A0A563ELL5"/>
<dbReference type="InterPro" id="IPR029063">
    <property type="entry name" value="SAM-dependent_MTases_sf"/>
</dbReference>
<reference evidence="2 3" key="1">
    <citation type="submission" date="2019-07" db="EMBL/GenBank/DDBJ databases">
        <title>Lentzea xizangensis sp. nov., isolated from Qinghai-Tibetan Plateau Soils.</title>
        <authorList>
            <person name="Huang J."/>
        </authorList>
    </citation>
    <scope>NUCLEOTIDE SEQUENCE [LARGE SCALE GENOMIC DNA]</scope>
    <source>
        <strain evidence="2 3">FXJ1.1311</strain>
    </source>
</reference>
<keyword evidence="2" id="KW-0808">Transferase</keyword>
<dbReference type="GO" id="GO:0008168">
    <property type="term" value="F:methyltransferase activity"/>
    <property type="evidence" value="ECO:0007669"/>
    <property type="project" value="UniProtKB-KW"/>
</dbReference>
<dbReference type="InterPro" id="IPR013217">
    <property type="entry name" value="Methyltransf_12"/>
</dbReference>
<evidence type="ECO:0000259" key="1">
    <source>
        <dbReference type="Pfam" id="PF08242"/>
    </source>
</evidence>
<comment type="caution">
    <text evidence="2">The sequence shown here is derived from an EMBL/GenBank/DDBJ whole genome shotgun (WGS) entry which is preliminary data.</text>
</comment>
<dbReference type="Pfam" id="PF08242">
    <property type="entry name" value="Methyltransf_12"/>
    <property type="match status" value="1"/>
</dbReference>
<dbReference type="Proteomes" id="UP000316639">
    <property type="component" value="Unassembled WGS sequence"/>
</dbReference>
<name>A0A563ELL5_9PSEU</name>
<dbReference type="PANTHER" id="PTHR43861">
    <property type="entry name" value="TRANS-ACONITATE 2-METHYLTRANSFERASE-RELATED"/>
    <property type="match status" value="1"/>
</dbReference>
<sequence>MAGCAVPTYRLHVAQHTHDGIDWAARVAAARRTAALEAEALRVVARRLVRPLPDNPTVYDVGCGVGPMSVPLAEALAARGGGTLVLVDGTPEALDAATSAARAVGSVTVKPVLADLAGEDPAGFAGSADLIWGSRVVHHLPDQLKALKRLVGALASGGWLAVAEGGLEARFLPWDLGVGEPGLQDRLAAARADWFCTMRENLPGAVQLPVGWNVALGDAGLGEVSAFSFVIDHPAPAKQVVRDWAVERLSWLAEVTGARLHASDRAALRRLLNPQDSEFLGGRDDVFMLMTDTVHLGRKP</sequence>
<feature type="domain" description="Methyltransferase type 12" evidence="1">
    <location>
        <begin position="60"/>
        <end position="160"/>
    </location>
</feature>
<dbReference type="CDD" id="cd02440">
    <property type="entry name" value="AdoMet_MTases"/>
    <property type="match status" value="1"/>
</dbReference>
<keyword evidence="2" id="KW-0489">Methyltransferase</keyword>
<dbReference type="Gene3D" id="3.40.50.150">
    <property type="entry name" value="Vaccinia Virus protein VP39"/>
    <property type="match status" value="1"/>
</dbReference>
<keyword evidence="3" id="KW-1185">Reference proteome</keyword>
<dbReference type="GO" id="GO:0032259">
    <property type="term" value="P:methylation"/>
    <property type="evidence" value="ECO:0007669"/>
    <property type="project" value="UniProtKB-KW"/>
</dbReference>
<protein>
    <submittedName>
        <fullName evidence="2">Class I SAM-dependent methyltransferase</fullName>
    </submittedName>
</protein>
<organism evidence="2 3">
    <name type="scientific">Lentzea tibetensis</name>
    <dbReference type="NCBI Taxonomy" id="2591470"/>
    <lineage>
        <taxon>Bacteria</taxon>
        <taxon>Bacillati</taxon>
        <taxon>Actinomycetota</taxon>
        <taxon>Actinomycetes</taxon>
        <taxon>Pseudonocardiales</taxon>
        <taxon>Pseudonocardiaceae</taxon>
        <taxon>Lentzea</taxon>
    </lineage>
</organism>
<evidence type="ECO:0000313" key="3">
    <source>
        <dbReference type="Proteomes" id="UP000316639"/>
    </source>
</evidence>
<dbReference type="OrthoDB" id="3382693at2"/>
<accession>A0A563ELL5</accession>
<dbReference type="SUPFAM" id="SSF53335">
    <property type="entry name" value="S-adenosyl-L-methionine-dependent methyltransferases"/>
    <property type="match status" value="1"/>
</dbReference>
<dbReference type="EMBL" id="VOBR01000023">
    <property type="protein sequence ID" value="TWP47932.1"/>
    <property type="molecule type" value="Genomic_DNA"/>
</dbReference>
<evidence type="ECO:0000313" key="2">
    <source>
        <dbReference type="EMBL" id="TWP47932.1"/>
    </source>
</evidence>